<sequence>MAVLFNDVSIGLADQLSHALTGEKEQQRLCNIQRDDDAVHCRIMECMRDYKGKEETVKHLLDQYRITHESKHILLLLRIIYEQAVTRSVKAEHQDDFQILLPFDIGKSVFPKGTQYLKSNVLHVTSLISSSCFFFSIKFLLHRSTLRITRRHLWRKSSNQDFILWISCTDIHDLCDETGCLIAPESYVLSHSQTLTITPPEWWLTHVHQRHVQDYIRFINDMELEATEASVRNHVMADVKHNSELRCIHGETISQAMSSKKEEEEGHARTTYVLINNHI</sequence>
<reference evidence="1 2" key="1">
    <citation type="submission" date="2021-05" db="EMBL/GenBank/DDBJ databases">
        <title>Genome Assembly of Synthetic Allotetraploid Brassica napus Reveals Homoeologous Exchanges between Subgenomes.</title>
        <authorList>
            <person name="Davis J.T."/>
        </authorList>
    </citation>
    <scope>NUCLEOTIDE SEQUENCE [LARGE SCALE GENOMIC DNA]</scope>
    <source>
        <strain evidence="2">cv. Da-Ae</strain>
        <tissue evidence="1">Seedling</tissue>
    </source>
</reference>
<protein>
    <submittedName>
        <fullName evidence="1">Uncharacterized protein</fullName>
    </submittedName>
</protein>
<proteinExistence type="predicted"/>
<accession>A0ABQ8AL73</accession>
<name>A0ABQ8AL73_BRANA</name>
<comment type="caution">
    <text evidence="1">The sequence shown here is derived from an EMBL/GenBank/DDBJ whole genome shotgun (WGS) entry which is preliminary data.</text>
</comment>
<gene>
    <name evidence="1" type="ORF">HID58_055587</name>
</gene>
<dbReference type="EMBL" id="JAGKQM010000013">
    <property type="protein sequence ID" value="KAH0893158.1"/>
    <property type="molecule type" value="Genomic_DNA"/>
</dbReference>
<evidence type="ECO:0000313" key="1">
    <source>
        <dbReference type="EMBL" id="KAH0893158.1"/>
    </source>
</evidence>
<evidence type="ECO:0000313" key="2">
    <source>
        <dbReference type="Proteomes" id="UP000824890"/>
    </source>
</evidence>
<dbReference type="Proteomes" id="UP000824890">
    <property type="component" value="Unassembled WGS sequence"/>
</dbReference>
<organism evidence="1 2">
    <name type="scientific">Brassica napus</name>
    <name type="common">Rape</name>
    <dbReference type="NCBI Taxonomy" id="3708"/>
    <lineage>
        <taxon>Eukaryota</taxon>
        <taxon>Viridiplantae</taxon>
        <taxon>Streptophyta</taxon>
        <taxon>Embryophyta</taxon>
        <taxon>Tracheophyta</taxon>
        <taxon>Spermatophyta</taxon>
        <taxon>Magnoliopsida</taxon>
        <taxon>eudicotyledons</taxon>
        <taxon>Gunneridae</taxon>
        <taxon>Pentapetalae</taxon>
        <taxon>rosids</taxon>
        <taxon>malvids</taxon>
        <taxon>Brassicales</taxon>
        <taxon>Brassicaceae</taxon>
        <taxon>Brassiceae</taxon>
        <taxon>Brassica</taxon>
    </lineage>
</organism>
<keyword evidence="2" id="KW-1185">Reference proteome</keyword>